<evidence type="ECO:0000313" key="2">
    <source>
        <dbReference type="Proteomes" id="UP001497680"/>
    </source>
</evidence>
<gene>
    <name evidence="1" type="ORF">F4821DRAFT_211579</name>
</gene>
<protein>
    <submittedName>
        <fullName evidence="1">Uncharacterized protein</fullName>
    </submittedName>
</protein>
<sequence>MYRVFFFSCPSFWSLNYPCTTTAIYALFDLYRCLHISHFRLCRPQTAALPLPSATFLLQCYLSNISVGRGSVSIIGDPTRAKHHESRLADDGSTVHFPAGPAGNLAIHSPHSFVPWTLNLKLNCCKIYIFPPQLACFFIHTRISLLFEPACLGLRFFCVALLCSLLVHSK</sequence>
<organism evidence="1 2">
    <name type="scientific">Hypoxylon rubiginosum</name>
    <dbReference type="NCBI Taxonomy" id="110542"/>
    <lineage>
        <taxon>Eukaryota</taxon>
        <taxon>Fungi</taxon>
        <taxon>Dikarya</taxon>
        <taxon>Ascomycota</taxon>
        <taxon>Pezizomycotina</taxon>
        <taxon>Sordariomycetes</taxon>
        <taxon>Xylariomycetidae</taxon>
        <taxon>Xylariales</taxon>
        <taxon>Hypoxylaceae</taxon>
        <taxon>Hypoxylon</taxon>
    </lineage>
</organism>
<evidence type="ECO:0000313" key="1">
    <source>
        <dbReference type="EMBL" id="KAI6091088.1"/>
    </source>
</evidence>
<name>A0ACC0DEU1_9PEZI</name>
<reference evidence="1 2" key="1">
    <citation type="journal article" date="2022" name="New Phytol.">
        <title>Ecological generalism drives hyperdiversity of secondary metabolite gene clusters in xylarialean endophytes.</title>
        <authorList>
            <person name="Franco M.E.E."/>
            <person name="Wisecaver J.H."/>
            <person name="Arnold A.E."/>
            <person name="Ju Y.M."/>
            <person name="Slot J.C."/>
            <person name="Ahrendt S."/>
            <person name="Moore L.P."/>
            <person name="Eastman K.E."/>
            <person name="Scott K."/>
            <person name="Konkel Z."/>
            <person name="Mondo S.J."/>
            <person name="Kuo A."/>
            <person name="Hayes R.D."/>
            <person name="Haridas S."/>
            <person name="Andreopoulos B."/>
            <person name="Riley R."/>
            <person name="LaButti K."/>
            <person name="Pangilinan J."/>
            <person name="Lipzen A."/>
            <person name="Amirebrahimi M."/>
            <person name="Yan J."/>
            <person name="Adam C."/>
            <person name="Keymanesh K."/>
            <person name="Ng V."/>
            <person name="Louie K."/>
            <person name="Northen T."/>
            <person name="Drula E."/>
            <person name="Henrissat B."/>
            <person name="Hsieh H.M."/>
            <person name="Youens-Clark K."/>
            <person name="Lutzoni F."/>
            <person name="Miadlikowska J."/>
            <person name="Eastwood D.C."/>
            <person name="Hamelin R.C."/>
            <person name="Grigoriev I.V."/>
            <person name="U'Ren J.M."/>
        </authorList>
    </citation>
    <scope>NUCLEOTIDE SEQUENCE [LARGE SCALE GENOMIC DNA]</scope>
    <source>
        <strain evidence="1 2">ER1909</strain>
    </source>
</reference>
<dbReference type="EMBL" id="MU394288">
    <property type="protein sequence ID" value="KAI6091088.1"/>
    <property type="molecule type" value="Genomic_DNA"/>
</dbReference>
<dbReference type="Proteomes" id="UP001497680">
    <property type="component" value="Unassembled WGS sequence"/>
</dbReference>
<accession>A0ACC0DEU1</accession>
<comment type="caution">
    <text evidence="1">The sequence shown here is derived from an EMBL/GenBank/DDBJ whole genome shotgun (WGS) entry which is preliminary data.</text>
</comment>
<keyword evidence="2" id="KW-1185">Reference proteome</keyword>
<proteinExistence type="predicted"/>